<proteinExistence type="predicted"/>
<dbReference type="Proteomes" id="UP001630127">
    <property type="component" value="Unassembled WGS sequence"/>
</dbReference>
<dbReference type="InterPro" id="IPR036047">
    <property type="entry name" value="F-box-like_dom_sf"/>
</dbReference>
<sequence length="470" mass="54507">MMEKVGSAIKLLNNGDFISQLPDEILLYILSFVTFKEGFRTRILSKRWINLCTYLACLDFDYCTHDKIAISRSWNRDESEKQEDFVRRVNKVLQSHNALVLDEFKVRFELDNSSEKDINKWLQFAFSRKVKRLELDFSEQGMLCCYRTNSYNLACSPSNMIGLDSLKELSLTGVFIFEEIFNHLFHNCQFLECLLIDRCYVSNYMEISTPSPVLKHLEIYSSPDVESIIVRNANLVSLKLNQVQKLVLENVPKLIGLLVCDCVINVVDNVLSRLSCCLSKLEVLTLGIIHKDARRLSRRRDLPQLPRLKQLTLQVSGLNEDKSLLGLTDLIRGSPNLGKLAVNLRWPSRKDENNSTVRELEGVANYPLRHLKVFELTGYYGRTSELELVKFFSENAITLEKIIIYAREVPDYKKQRRVEEYQFVREYAKKQLKGIVPLQVFVDAILLLVPCLDSVEFELKSNKREILERI</sequence>
<dbReference type="Gene3D" id="1.20.1280.50">
    <property type="match status" value="1"/>
</dbReference>
<dbReference type="Pfam" id="PF23622">
    <property type="entry name" value="LRR_At1g61320_AtMIF1"/>
    <property type="match status" value="1"/>
</dbReference>
<reference evidence="2 3" key="1">
    <citation type="submission" date="2024-11" db="EMBL/GenBank/DDBJ databases">
        <title>A near-complete genome assembly of Cinchona calisaya.</title>
        <authorList>
            <person name="Lian D.C."/>
            <person name="Zhao X.W."/>
            <person name="Wei L."/>
        </authorList>
    </citation>
    <scope>NUCLEOTIDE SEQUENCE [LARGE SCALE GENOMIC DNA]</scope>
    <source>
        <tissue evidence="2">Nenye</tissue>
    </source>
</reference>
<name>A0ABD2YWQ0_9GENT</name>
<dbReference type="InterPro" id="IPR001810">
    <property type="entry name" value="F-box_dom"/>
</dbReference>
<keyword evidence="3" id="KW-1185">Reference proteome</keyword>
<gene>
    <name evidence="2" type="ORF">ACH5RR_030038</name>
</gene>
<dbReference type="PANTHER" id="PTHR34145:SF68">
    <property type="entry name" value="FBD DOMAIN-CONTAINING PROTEIN"/>
    <property type="match status" value="1"/>
</dbReference>
<dbReference type="InterPro" id="IPR006566">
    <property type="entry name" value="FBD"/>
</dbReference>
<dbReference type="AlphaFoldDB" id="A0ABD2YWQ0"/>
<dbReference type="Gene3D" id="3.80.10.10">
    <property type="entry name" value="Ribonuclease Inhibitor"/>
    <property type="match status" value="1"/>
</dbReference>
<protein>
    <recommendedName>
        <fullName evidence="1">F-box domain-containing protein</fullName>
    </recommendedName>
</protein>
<feature type="domain" description="F-box" evidence="1">
    <location>
        <begin position="15"/>
        <end position="51"/>
    </location>
</feature>
<dbReference type="InterPro" id="IPR032675">
    <property type="entry name" value="LRR_dom_sf"/>
</dbReference>
<dbReference type="SMART" id="SM00579">
    <property type="entry name" value="FBD"/>
    <property type="match status" value="1"/>
</dbReference>
<evidence type="ECO:0000313" key="2">
    <source>
        <dbReference type="EMBL" id="KAL3510637.1"/>
    </source>
</evidence>
<dbReference type="Pfam" id="PF00646">
    <property type="entry name" value="F-box"/>
    <property type="match status" value="1"/>
</dbReference>
<dbReference type="PANTHER" id="PTHR34145">
    <property type="entry name" value="OS02G0105600 PROTEIN"/>
    <property type="match status" value="1"/>
</dbReference>
<dbReference type="PROSITE" id="PS50181">
    <property type="entry name" value="FBOX"/>
    <property type="match status" value="1"/>
</dbReference>
<dbReference type="SUPFAM" id="SSF81383">
    <property type="entry name" value="F-box domain"/>
    <property type="match status" value="1"/>
</dbReference>
<dbReference type="InterPro" id="IPR055357">
    <property type="entry name" value="LRR_At1g61320_AtMIF1"/>
</dbReference>
<organism evidence="2 3">
    <name type="scientific">Cinchona calisaya</name>
    <dbReference type="NCBI Taxonomy" id="153742"/>
    <lineage>
        <taxon>Eukaryota</taxon>
        <taxon>Viridiplantae</taxon>
        <taxon>Streptophyta</taxon>
        <taxon>Embryophyta</taxon>
        <taxon>Tracheophyta</taxon>
        <taxon>Spermatophyta</taxon>
        <taxon>Magnoliopsida</taxon>
        <taxon>eudicotyledons</taxon>
        <taxon>Gunneridae</taxon>
        <taxon>Pentapetalae</taxon>
        <taxon>asterids</taxon>
        <taxon>lamiids</taxon>
        <taxon>Gentianales</taxon>
        <taxon>Rubiaceae</taxon>
        <taxon>Cinchonoideae</taxon>
        <taxon>Cinchoneae</taxon>
        <taxon>Cinchona</taxon>
    </lineage>
</organism>
<comment type="caution">
    <text evidence="2">The sequence shown here is derived from an EMBL/GenBank/DDBJ whole genome shotgun (WGS) entry which is preliminary data.</text>
</comment>
<accession>A0ABD2YWQ0</accession>
<evidence type="ECO:0000313" key="3">
    <source>
        <dbReference type="Proteomes" id="UP001630127"/>
    </source>
</evidence>
<dbReference type="InterPro" id="IPR053772">
    <property type="entry name" value="At1g61320/At1g61330-like"/>
</dbReference>
<dbReference type="EMBL" id="JBJUIK010000012">
    <property type="protein sequence ID" value="KAL3510637.1"/>
    <property type="molecule type" value="Genomic_DNA"/>
</dbReference>
<dbReference type="SUPFAM" id="SSF52047">
    <property type="entry name" value="RNI-like"/>
    <property type="match status" value="1"/>
</dbReference>
<evidence type="ECO:0000259" key="1">
    <source>
        <dbReference type="PROSITE" id="PS50181"/>
    </source>
</evidence>